<dbReference type="SUPFAM" id="SSF55781">
    <property type="entry name" value="GAF domain-like"/>
    <property type="match status" value="1"/>
</dbReference>
<dbReference type="Gene3D" id="3.30.450.40">
    <property type="match status" value="1"/>
</dbReference>
<dbReference type="InterPro" id="IPR029016">
    <property type="entry name" value="GAF-like_dom_sf"/>
</dbReference>
<evidence type="ECO:0000313" key="6">
    <source>
        <dbReference type="Proteomes" id="UP000218785"/>
    </source>
</evidence>
<reference evidence="5 6" key="1">
    <citation type="submission" date="2017-06" db="EMBL/GenBank/DDBJ databases">
        <title>Genome sequencing of cyanobaciteial culture collection at National Institute for Environmental Studies (NIES).</title>
        <authorList>
            <person name="Hirose Y."/>
            <person name="Shimura Y."/>
            <person name="Fujisawa T."/>
            <person name="Nakamura Y."/>
            <person name="Kawachi M."/>
        </authorList>
    </citation>
    <scope>NUCLEOTIDE SEQUENCE [LARGE SCALE GENOMIC DNA]</scope>
    <source>
        <strain evidence="5 6">NIES-37</strain>
    </source>
</reference>
<evidence type="ECO:0000256" key="2">
    <source>
        <dbReference type="ARBA" id="ARBA00023125"/>
    </source>
</evidence>
<dbReference type="EMBL" id="AP018248">
    <property type="protein sequence ID" value="BAY96764.1"/>
    <property type="molecule type" value="Genomic_DNA"/>
</dbReference>
<evidence type="ECO:0000259" key="4">
    <source>
        <dbReference type="PROSITE" id="PS50043"/>
    </source>
</evidence>
<dbReference type="GO" id="GO:0006355">
    <property type="term" value="P:regulation of DNA-templated transcription"/>
    <property type="evidence" value="ECO:0007669"/>
    <property type="project" value="InterPro"/>
</dbReference>
<evidence type="ECO:0000256" key="1">
    <source>
        <dbReference type="ARBA" id="ARBA00023015"/>
    </source>
</evidence>
<dbReference type="Proteomes" id="UP000218785">
    <property type="component" value="Chromosome"/>
</dbReference>
<keyword evidence="3" id="KW-0804">Transcription</keyword>
<sequence length="237" mass="26454">MANLQTLFHAIASANDEHKLRLAFMDNVGEHFGVQRWGIYLTDEQSRLASVDVAGVPESLLERYEQVGKAVDPVMRYVVERHAPAHEELVLPPGGWKQCDLYQNCCAYYDHEHIMTGPIVGSGQIIGTVHFARVGHTPAFSNDHLADLSALCLHLSACLAMVKRSPQQFNSPLAHRLTPRERQIVELVAQGLTNAEIGAKLWITENSVKQALKRIFRKLEVVNRAEMVARSQNVLTA</sequence>
<accession>A0A1Z4MTI8</accession>
<dbReference type="Pfam" id="PF00196">
    <property type="entry name" value="GerE"/>
    <property type="match status" value="1"/>
</dbReference>
<evidence type="ECO:0000313" key="5">
    <source>
        <dbReference type="EMBL" id="BAY96764.1"/>
    </source>
</evidence>
<dbReference type="InterPro" id="IPR016032">
    <property type="entry name" value="Sig_transdc_resp-reg_C-effctor"/>
</dbReference>
<protein>
    <submittedName>
        <fullName evidence="5">Response regulator receiver domain protein</fullName>
    </submittedName>
</protein>
<dbReference type="PRINTS" id="PR00038">
    <property type="entry name" value="HTHLUXR"/>
</dbReference>
<dbReference type="PROSITE" id="PS50043">
    <property type="entry name" value="HTH_LUXR_2"/>
    <property type="match status" value="1"/>
</dbReference>
<gene>
    <name evidence="5" type="ORF">NIES37_07010</name>
</gene>
<dbReference type="SMART" id="SM00065">
    <property type="entry name" value="GAF"/>
    <property type="match status" value="1"/>
</dbReference>
<dbReference type="InterPro" id="IPR036388">
    <property type="entry name" value="WH-like_DNA-bd_sf"/>
</dbReference>
<dbReference type="GO" id="GO:0003677">
    <property type="term" value="F:DNA binding"/>
    <property type="evidence" value="ECO:0007669"/>
    <property type="project" value="UniProtKB-KW"/>
</dbReference>
<dbReference type="KEGG" id="ttq:NIES37_07010"/>
<dbReference type="PROSITE" id="PS00622">
    <property type="entry name" value="HTH_LUXR_1"/>
    <property type="match status" value="1"/>
</dbReference>
<keyword evidence="1" id="KW-0805">Transcription regulation</keyword>
<feature type="domain" description="HTH luxR-type" evidence="4">
    <location>
        <begin position="170"/>
        <end position="235"/>
    </location>
</feature>
<dbReference type="InterPro" id="IPR000792">
    <property type="entry name" value="Tscrpt_reg_LuxR_C"/>
</dbReference>
<keyword evidence="6" id="KW-1185">Reference proteome</keyword>
<dbReference type="RefSeq" id="WP_096573925.1">
    <property type="nucleotide sequence ID" value="NZ_CAWNJS010000001.1"/>
</dbReference>
<name>A0A1Z4MTI8_9CYAN</name>
<organism evidence="5 6">
    <name type="scientific">Tolypothrix tenuis PCC 7101</name>
    <dbReference type="NCBI Taxonomy" id="231146"/>
    <lineage>
        <taxon>Bacteria</taxon>
        <taxon>Bacillati</taxon>
        <taxon>Cyanobacteriota</taxon>
        <taxon>Cyanophyceae</taxon>
        <taxon>Nostocales</taxon>
        <taxon>Tolypothrichaceae</taxon>
        <taxon>Tolypothrix</taxon>
    </lineage>
</organism>
<dbReference type="Gene3D" id="1.10.10.10">
    <property type="entry name" value="Winged helix-like DNA-binding domain superfamily/Winged helix DNA-binding domain"/>
    <property type="match status" value="1"/>
</dbReference>
<dbReference type="PANTHER" id="PTHR44688:SF16">
    <property type="entry name" value="DNA-BINDING TRANSCRIPTIONAL ACTIVATOR DEVR_DOSR"/>
    <property type="match status" value="1"/>
</dbReference>
<proteinExistence type="predicted"/>
<dbReference type="PANTHER" id="PTHR44688">
    <property type="entry name" value="DNA-BINDING TRANSCRIPTIONAL ACTIVATOR DEVR_DOSR"/>
    <property type="match status" value="1"/>
</dbReference>
<dbReference type="CDD" id="cd06170">
    <property type="entry name" value="LuxR_C_like"/>
    <property type="match status" value="1"/>
</dbReference>
<evidence type="ECO:0000256" key="3">
    <source>
        <dbReference type="ARBA" id="ARBA00023163"/>
    </source>
</evidence>
<dbReference type="AlphaFoldDB" id="A0A1Z4MTI8"/>
<dbReference type="SMART" id="SM00421">
    <property type="entry name" value="HTH_LUXR"/>
    <property type="match status" value="1"/>
</dbReference>
<dbReference type="InterPro" id="IPR003018">
    <property type="entry name" value="GAF"/>
</dbReference>
<dbReference type="SUPFAM" id="SSF46894">
    <property type="entry name" value="C-terminal effector domain of the bipartite response regulators"/>
    <property type="match status" value="1"/>
</dbReference>
<keyword evidence="2" id="KW-0238">DNA-binding</keyword>